<feature type="domain" description="DUF7033" evidence="1">
    <location>
        <begin position="95"/>
        <end position="183"/>
    </location>
</feature>
<dbReference type="InterPro" id="IPR054297">
    <property type="entry name" value="DUF7033"/>
</dbReference>
<accession>A0ABR7QB32</accession>
<dbReference type="EMBL" id="JACGWS010000008">
    <property type="protein sequence ID" value="MBC8755786.1"/>
    <property type="molecule type" value="Genomic_DNA"/>
</dbReference>
<gene>
    <name evidence="2" type="ORF">H2O64_14005</name>
</gene>
<dbReference type="Proteomes" id="UP000619238">
    <property type="component" value="Unassembled WGS sequence"/>
</dbReference>
<evidence type="ECO:0000313" key="2">
    <source>
        <dbReference type="EMBL" id="MBC8755786.1"/>
    </source>
</evidence>
<reference evidence="2 3" key="1">
    <citation type="submission" date="2020-07" db="EMBL/GenBank/DDBJ databases">
        <title>Description of Kordia aestuariivivens sp. nov., isolated from a tidal flat.</title>
        <authorList>
            <person name="Park S."/>
            <person name="Yoon J.-H."/>
        </authorList>
    </citation>
    <scope>NUCLEOTIDE SEQUENCE [LARGE SCALE GENOMIC DNA]</scope>
    <source>
        <strain evidence="2 3">YSTF-M3</strain>
    </source>
</reference>
<dbReference type="CDD" id="cd10931">
    <property type="entry name" value="CE4_u7"/>
    <property type="match status" value="1"/>
</dbReference>
<evidence type="ECO:0000259" key="1">
    <source>
        <dbReference type="Pfam" id="PF23019"/>
    </source>
</evidence>
<comment type="caution">
    <text evidence="2">The sequence shown here is derived from an EMBL/GenBank/DDBJ whole genome shotgun (WGS) entry which is preliminary data.</text>
</comment>
<keyword evidence="3" id="KW-1185">Reference proteome</keyword>
<name>A0ABR7QB32_9FLAO</name>
<sequence length="428" mass="50530">MLLVYTQKITPRLRYTFKHLITRILGIPVDFTTKIETFIAHNEVKMSYIKQPLGDEFFVRSHDLLFVQGIGEVEISIQQWDETPCFFPAGEKSTVPYDIFAASFYLLSRYEEYLPYVKDEHGRYTAAESLAFKNNFLSTPVVDIWCQKFLKIFLERFPNVVPEARNFSYQPVINIPVAYAYKKRGIIRTFGGFVTDIVRFRFSRFIERFAVLLSMKDDPYDNFEAFITLHKKYQTKAYYFFQLGDYSTYDHSISIYKNEFIRLIKNVSDYSKVGLLASYESFTNIEKLKVEKKRLNTTINKPVKRARQHYNKLNVPQFYRNLIDLEITEDYSMGYCDTNGFRAGTCSPFYFYDIGMEIQTPLKVYPFCMEYGGEFEAEIFTNEIMKMVAQVQEVKGTFIPIFHNVVLSERNVEWKEMYINLLKEYSNA</sequence>
<evidence type="ECO:0000313" key="3">
    <source>
        <dbReference type="Proteomes" id="UP000619238"/>
    </source>
</evidence>
<dbReference type="Pfam" id="PF23019">
    <property type="entry name" value="DUF7033"/>
    <property type="match status" value="1"/>
</dbReference>
<proteinExistence type="predicted"/>
<organism evidence="2 3">
    <name type="scientific">Kordia aestuariivivens</name>
    <dbReference type="NCBI Taxonomy" id="2759037"/>
    <lineage>
        <taxon>Bacteria</taxon>
        <taxon>Pseudomonadati</taxon>
        <taxon>Bacteroidota</taxon>
        <taxon>Flavobacteriia</taxon>
        <taxon>Flavobacteriales</taxon>
        <taxon>Flavobacteriaceae</taxon>
        <taxon>Kordia</taxon>
    </lineage>
</organism>
<dbReference type="RefSeq" id="WP_187562832.1">
    <property type="nucleotide sequence ID" value="NZ_JACGWS010000008.1"/>
</dbReference>
<protein>
    <submittedName>
        <fullName evidence="2">Polysaccharide deacetylase family protein</fullName>
    </submittedName>
</protein>